<reference evidence="4 5" key="1">
    <citation type="journal article" date="2018" name="Vet. Microbiol.">
        <title>Characterisation of Staphylococcus felis isolated from cats using whole genome sequencing.</title>
        <authorList>
            <person name="Worthing K."/>
            <person name="Pang S."/>
            <person name="Trott D.J."/>
            <person name="Abraham S."/>
            <person name="Coombs G.W."/>
            <person name="Jordan D."/>
            <person name="McIntyre L."/>
            <person name="Davies M.R."/>
            <person name="Norris J."/>
        </authorList>
    </citation>
    <scope>NUCLEOTIDE SEQUENCE [LARGE SCALE GENOMIC DNA]</scope>
    <source>
        <strain evidence="3 4">F25</strain>
        <strain evidence="2 5">F9</strain>
    </source>
</reference>
<evidence type="ECO:0000313" key="5">
    <source>
        <dbReference type="Proteomes" id="UP000256562"/>
    </source>
</evidence>
<evidence type="ECO:0000313" key="3">
    <source>
        <dbReference type="EMBL" id="REI20495.1"/>
    </source>
</evidence>
<protein>
    <submittedName>
        <fullName evidence="2">Recombinase RecT</fullName>
    </submittedName>
</protein>
<name>A0A3E0IF66_9STAP</name>
<dbReference type="Proteomes" id="UP000256562">
    <property type="component" value="Unassembled WGS sequence"/>
</dbReference>
<dbReference type="RefSeq" id="WP_115856892.1">
    <property type="nucleotide sequence ID" value="NZ_CAJUZR010000041.1"/>
</dbReference>
<evidence type="ECO:0000313" key="2">
    <source>
        <dbReference type="EMBL" id="REH90210.1"/>
    </source>
</evidence>
<comment type="caution">
    <text evidence="2">The sequence shown here is derived from an EMBL/GenBank/DDBJ whole genome shotgun (WGS) entry which is preliminary data.</text>
</comment>
<proteinExistence type="predicted"/>
<dbReference type="GO" id="GO:0003677">
    <property type="term" value="F:DNA binding"/>
    <property type="evidence" value="ECO:0007669"/>
    <property type="project" value="InterPro"/>
</dbReference>
<accession>A0A3E0IF66</accession>
<evidence type="ECO:0000313" key="4">
    <source>
        <dbReference type="Proteomes" id="UP000256337"/>
    </source>
</evidence>
<dbReference type="EMBL" id="QKXQ01000627">
    <property type="protein sequence ID" value="REH90210.1"/>
    <property type="molecule type" value="Genomic_DNA"/>
</dbReference>
<dbReference type="Pfam" id="PF03837">
    <property type="entry name" value="RecT"/>
    <property type="match status" value="1"/>
</dbReference>
<dbReference type="EMBL" id="QKYD01000125">
    <property type="protein sequence ID" value="REI20495.1"/>
    <property type="molecule type" value="Genomic_DNA"/>
</dbReference>
<dbReference type="GO" id="GO:0006259">
    <property type="term" value="P:DNA metabolic process"/>
    <property type="evidence" value="ECO:0007669"/>
    <property type="project" value="InterPro"/>
</dbReference>
<feature type="compositionally biased region" description="Polar residues" evidence="1">
    <location>
        <begin position="1"/>
        <end position="10"/>
    </location>
</feature>
<dbReference type="InterPro" id="IPR004590">
    <property type="entry name" value="ssDNA_annealing_RecT"/>
</dbReference>
<feature type="compositionally biased region" description="Polar residues" evidence="1">
    <location>
        <begin position="23"/>
        <end position="34"/>
    </location>
</feature>
<dbReference type="AlphaFoldDB" id="A0A3E0IF66"/>
<dbReference type="InterPro" id="IPR018330">
    <property type="entry name" value="RecT_fam"/>
</dbReference>
<feature type="region of interest" description="Disordered" evidence="1">
    <location>
        <begin position="1"/>
        <end position="34"/>
    </location>
</feature>
<feature type="compositionally biased region" description="Low complexity" evidence="1">
    <location>
        <begin position="12"/>
        <end position="22"/>
    </location>
</feature>
<evidence type="ECO:0000256" key="1">
    <source>
        <dbReference type="SAM" id="MobiDB-lite"/>
    </source>
</evidence>
<dbReference type="NCBIfam" id="TIGR00616">
    <property type="entry name" value="rect"/>
    <property type="match status" value="1"/>
</dbReference>
<sequence>MANANSFKEQVSNKNEVSENNNTPQQKTKGPRQQVSDLLERMAPEIQKALPSHMSAERMARIAMTAISSNTQLLECNPRSLIGALLQASQIGLEPNTALGQAYLIPYYNRNKGEFEAQLQLSYLGLIELATRTGQYKAIYAHEVYKEDEFYYEYGLHKNLVHKPVDDPKSEPIGYYAVYHLQNGGYDFSFWTRNKVELHSGQYSKAVQKGWNSPWKTDFNAMAKKTVLKDLLKYAPKSVEVSRAVGTDSKVSEISQNGEIIDVTDYSKEEE</sequence>
<dbReference type="OrthoDB" id="1045432at2"/>
<dbReference type="Proteomes" id="UP000256337">
    <property type="component" value="Unassembled WGS sequence"/>
</dbReference>
<gene>
    <name evidence="3" type="ORF">DOS76_08750</name>
    <name evidence="2" type="ORF">DOS83_12640</name>
</gene>
<organism evidence="2 5">
    <name type="scientific">Staphylococcus felis</name>
    <dbReference type="NCBI Taxonomy" id="46127"/>
    <lineage>
        <taxon>Bacteria</taxon>
        <taxon>Bacillati</taxon>
        <taxon>Bacillota</taxon>
        <taxon>Bacilli</taxon>
        <taxon>Bacillales</taxon>
        <taxon>Staphylococcaceae</taxon>
        <taxon>Staphylococcus</taxon>
    </lineage>
</organism>